<dbReference type="InterPro" id="IPR050297">
    <property type="entry name" value="LipidA_mod_glycosyltrf_83"/>
</dbReference>
<evidence type="ECO:0000256" key="6">
    <source>
        <dbReference type="ARBA" id="ARBA00022989"/>
    </source>
</evidence>
<reference evidence="10 11" key="1">
    <citation type="journal article" date="2015" name="Nature">
        <title>rRNA introns, odd ribosomes, and small enigmatic genomes across a large radiation of phyla.</title>
        <authorList>
            <person name="Brown C.T."/>
            <person name="Hug L.A."/>
            <person name="Thomas B.C."/>
            <person name="Sharon I."/>
            <person name="Castelle C.J."/>
            <person name="Singh A."/>
            <person name="Wilkins M.J."/>
            <person name="Williams K.H."/>
            <person name="Banfield J.F."/>
        </authorList>
    </citation>
    <scope>NUCLEOTIDE SEQUENCE [LARGE SCALE GENOMIC DNA]</scope>
</reference>
<dbReference type="GO" id="GO:0016763">
    <property type="term" value="F:pentosyltransferase activity"/>
    <property type="evidence" value="ECO:0007669"/>
    <property type="project" value="TreeGrafter"/>
</dbReference>
<proteinExistence type="predicted"/>
<comment type="subcellular location">
    <subcellularLocation>
        <location evidence="1">Cell membrane</location>
        <topology evidence="1">Multi-pass membrane protein</topology>
    </subcellularLocation>
</comment>
<feature type="transmembrane region" description="Helical" evidence="8">
    <location>
        <begin position="356"/>
        <end position="373"/>
    </location>
</feature>
<name>A0A0G0ZEJ6_UNCKA</name>
<feature type="transmembrane region" description="Helical" evidence="8">
    <location>
        <begin position="305"/>
        <end position="325"/>
    </location>
</feature>
<dbReference type="GO" id="GO:0010041">
    <property type="term" value="P:response to iron(III) ion"/>
    <property type="evidence" value="ECO:0007669"/>
    <property type="project" value="TreeGrafter"/>
</dbReference>
<dbReference type="Pfam" id="PF13231">
    <property type="entry name" value="PMT_2"/>
    <property type="match status" value="1"/>
</dbReference>
<feature type="transmembrane region" description="Helical" evidence="8">
    <location>
        <begin position="331"/>
        <end position="349"/>
    </location>
</feature>
<comment type="caution">
    <text evidence="10">The sequence shown here is derived from an EMBL/GenBank/DDBJ whole genome shotgun (WGS) entry which is preliminary data.</text>
</comment>
<dbReference type="InterPro" id="IPR038731">
    <property type="entry name" value="RgtA/B/C-like"/>
</dbReference>
<evidence type="ECO:0000313" key="10">
    <source>
        <dbReference type="EMBL" id="KKS20491.1"/>
    </source>
</evidence>
<dbReference type="PANTHER" id="PTHR33908:SF3">
    <property type="entry name" value="UNDECAPRENYL PHOSPHATE-ALPHA-4-AMINO-4-DEOXY-L-ARABINOSE ARABINOSYL TRANSFERASE"/>
    <property type="match status" value="1"/>
</dbReference>
<evidence type="ECO:0000256" key="2">
    <source>
        <dbReference type="ARBA" id="ARBA00022475"/>
    </source>
</evidence>
<evidence type="ECO:0000259" key="9">
    <source>
        <dbReference type="Pfam" id="PF13231"/>
    </source>
</evidence>
<feature type="domain" description="Glycosyltransferase RgtA/B/C/D-like" evidence="9">
    <location>
        <begin position="70"/>
        <end position="223"/>
    </location>
</feature>
<dbReference type="Proteomes" id="UP000034507">
    <property type="component" value="Unassembled WGS sequence"/>
</dbReference>
<feature type="transmembrane region" description="Helical" evidence="8">
    <location>
        <begin position="141"/>
        <end position="160"/>
    </location>
</feature>
<keyword evidence="6 8" id="KW-1133">Transmembrane helix</keyword>
<dbReference type="AlphaFoldDB" id="A0A0G0ZEJ6"/>
<evidence type="ECO:0000256" key="1">
    <source>
        <dbReference type="ARBA" id="ARBA00004651"/>
    </source>
</evidence>
<keyword evidence="5 8" id="KW-0812">Transmembrane</keyword>
<feature type="transmembrane region" description="Helical" evidence="8">
    <location>
        <begin position="275"/>
        <end position="293"/>
    </location>
</feature>
<gene>
    <name evidence="10" type="ORF">UU77_C0027G0003</name>
</gene>
<feature type="transmembrane region" description="Helical" evidence="8">
    <location>
        <begin position="172"/>
        <end position="198"/>
    </location>
</feature>
<evidence type="ECO:0000313" key="11">
    <source>
        <dbReference type="Proteomes" id="UP000034507"/>
    </source>
</evidence>
<feature type="transmembrane region" description="Helical" evidence="8">
    <location>
        <begin position="218"/>
        <end position="238"/>
    </location>
</feature>
<dbReference type="PANTHER" id="PTHR33908">
    <property type="entry name" value="MANNOSYLTRANSFERASE YKCB-RELATED"/>
    <property type="match status" value="1"/>
</dbReference>
<keyword evidence="2" id="KW-1003">Cell membrane</keyword>
<dbReference type="GO" id="GO:0009103">
    <property type="term" value="P:lipopolysaccharide biosynthetic process"/>
    <property type="evidence" value="ECO:0007669"/>
    <property type="project" value="UniProtKB-ARBA"/>
</dbReference>
<keyword evidence="4" id="KW-0808">Transferase</keyword>
<evidence type="ECO:0000256" key="5">
    <source>
        <dbReference type="ARBA" id="ARBA00022692"/>
    </source>
</evidence>
<dbReference type="GO" id="GO:0005886">
    <property type="term" value="C:plasma membrane"/>
    <property type="evidence" value="ECO:0007669"/>
    <property type="project" value="UniProtKB-SubCell"/>
</dbReference>
<sequence>MKTKGNTIIKQNNDLVINTVVILIIVLGAYLRLHQLDKESIRLDEAQSIWQASHSLEFIRNYMAQNVHLPLHNSLLHLWMRIFGASAMSVRVLSAIPGILSLPAIYLLSKEILANRKKAIMALTIASISPFWIWYSREIRMYTLLTLVSTLSYYFFLKIIKESTWRNVATYTLINLVGIYTHYFFSLVLLVQVVYFLILWRTGLEPRLKYYAKSVFKLFVASAIVLILAFLPWAYFQARNTMGGNLSPDLKSPSSFNIVLSLFEFTLGYQPEHTTAAIIALWPLTVLIGFVFLKKRKDPLGPGIYLAFLGAFSPIVIVYVVSLLFQPMYLTRYLISSTPLYYILLAWLLMEMRGRVQYVVGGMFFAGIMLSLHNQVLSPDIPTKENYREAVEFVNNNSTNRDVVVVSPPYTLYPVYYYYNNPSKLISMPVWDRTQLNIPEINDERLKEDSTMIQQGHKRIFLIATLDLAGGYTVQNYLDLNYTRLEKHQFSKFVWVSVYQAEYPSINTQTASKE</sequence>
<protein>
    <recommendedName>
        <fullName evidence="9">Glycosyltransferase RgtA/B/C/D-like domain-containing protein</fullName>
    </recommendedName>
</protein>
<accession>A0A0G0ZEJ6</accession>
<keyword evidence="3" id="KW-0328">Glycosyltransferase</keyword>
<keyword evidence="7 8" id="KW-0472">Membrane</keyword>
<dbReference type="EMBL" id="LCBX01000027">
    <property type="protein sequence ID" value="KKS20491.1"/>
    <property type="molecule type" value="Genomic_DNA"/>
</dbReference>
<evidence type="ECO:0000256" key="4">
    <source>
        <dbReference type="ARBA" id="ARBA00022679"/>
    </source>
</evidence>
<evidence type="ECO:0000256" key="3">
    <source>
        <dbReference type="ARBA" id="ARBA00022676"/>
    </source>
</evidence>
<organism evidence="10 11">
    <name type="scientific">candidate division WWE3 bacterium GW2011_GWC1_41_7</name>
    <dbReference type="NCBI Taxonomy" id="1619119"/>
    <lineage>
        <taxon>Bacteria</taxon>
        <taxon>Katanobacteria</taxon>
    </lineage>
</organism>
<feature type="transmembrane region" description="Helical" evidence="8">
    <location>
        <begin position="12"/>
        <end position="33"/>
    </location>
</feature>
<evidence type="ECO:0000256" key="8">
    <source>
        <dbReference type="SAM" id="Phobius"/>
    </source>
</evidence>
<feature type="transmembrane region" description="Helical" evidence="8">
    <location>
        <begin position="119"/>
        <end position="135"/>
    </location>
</feature>
<feature type="transmembrane region" description="Helical" evidence="8">
    <location>
        <begin position="78"/>
        <end position="107"/>
    </location>
</feature>
<evidence type="ECO:0000256" key="7">
    <source>
        <dbReference type="ARBA" id="ARBA00023136"/>
    </source>
</evidence>